<reference evidence="2 3" key="1">
    <citation type="submission" date="2020-04" db="EMBL/GenBank/DDBJ databases">
        <title>Genomic insights into acetone-butanol-ethanol (ABE) fermentation by sequencing solventogenic clostridia strains.</title>
        <authorList>
            <person name="Brown S."/>
        </authorList>
    </citation>
    <scope>NUCLEOTIDE SEQUENCE [LARGE SCALE GENOMIC DNA]</scope>
    <source>
        <strain evidence="2 3">DJ011</strain>
    </source>
</reference>
<proteinExistence type="predicted"/>
<name>A0A923ECT4_CLOTT</name>
<feature type="transmembrane region" description="Helical" evidence="1">
    <location>
        <begin position="12"/>
        <end position="34"/>
    </location>
</feature>
<dbReference type="Proteomes" id="UP000563151">
    <property type="component" value="Unassembled WGS sequence"/>
</dbReference>
<keyword evidence="1" id="KW-0472">Membrane</keyword>
<organism evidence="2 3">
    <name type="scientific">Clostridium tetanomorphum</name>
    <dbReference type="NCBI Taxonomy" id="1553"/>
    <lineage>
        <taxon>Bacteria</taxon>
        <taxon>Bacillati</taxon>
        <taxon>Bacillota</taxon>
        <taxon>Clostridia</taxon>
        <taxon>Eubacteriales</taxon>
        <taxon>Clostridiaceae</taxon>
        <taxon>Clostridium</taxon>
    </lineage>
</organism>
<dbReference type="AlphaFoldDB" id="A0A923ECT4"/>
<dbReference type="EMBL" id="JAAZWO010000032">
    <property type="protein sequence ID" value="MBC2399637.1"/>
    <property type="molecule type" value="Genomic_DNA"/>
</dbReference>
<keyword evidence="3" id="KW-1185">Reference proteome</keyword>
<accession>A0A923ECT4</accession>
<evidence type="ECO:0000256" key="1">
    <source>
        <dbReference type="SAM" id="Phobius"/>
    </source>
</evidence>
<keyword evidence="1" id="KW-0812">Transmembrane</keyword>
<protein>
    <submittedName>
        <fullName evidence="2">Uncharacterized protein</fullName>
    </submittedName>
</protein>
<keyword evidence="1" id="KW-1133">Transmembrane helix</keyword>
<sequence length="141" mass="15782">MKFRSFKKRASALPIAIISGILLVSFSGILLTTLNNEIKINTASKEKVIAKNLAEAAIDEGIYNYNLILSTEKEVKDFKSNNKIYIKGVGNYNFIYKTPAKKEDKVGKFIGQGITNKGSKYTISVKIDTKNGDLIEWKEEK</sequence>
<dbReference type="RefSeq" id="WP_035144505.1">
    <property type="nucleotide sequence ID" value="NZ_JAAZWO010000032.1"/>
</dbReference>
<gene>
    <name evidence="2" type="ORF">HGG79_17955</name>
</gene>
<evidence type="ECO:0000313" key="3">
    <source>
        <dbReference type="Proteomes" id="UP000563151"/>
    </source>
</evidence>
<comment type="caution">
    <text evidence="2">The sequence shown here is derived from an EMBL/GenBank/DDBJ whole genome shotgun (WGS) entry which is preliminary data.</text>
</comment>
<evidence type="ECO:0000313" key="2">
    <source>
        <dbReference type="EMBL" id="MBC2399637.1"/>
    </source>
</evidence>